<protein>
    <submittedName>
        <fullName evidence="2">Uncharacterized protein</fullName>
    </submittedName>
</protein>
<keyword evidence="1" id="KW-0472">Membrane</keyword>
<evidence type="ECO:0000313" key="2">
    <source>
        <dbReference type="EMBL" id="KAL2830595.1"/>
    </source>
</evidence>
<organism evidence="2 3">
    <name type="scientific">Aspergillus cavernicola</name>
    <dbReference type="NCBI Taxonomy" id="176166"/>
    <lineage>
        <taxon>Eukaryota</taxon>
        <taxon>Fungi</taxon>
        <taxon>Dikarya</taxon>
        <taxon>Ascomycota</taxon>
        <taxon>Pezizomycotina</taxon>
        <taxon>Eurotiomycetes</taxon>
        <taxon>Eurotiomycetidae</taxon>
        <taxon>Eurotiales</taxon>
        <taxon>Aspergillaceae</taxon>
        <taxon>Aspergillus</taxon>
        <taxon>Aspergillus subgen. Nidulantes</taxon>
    </lineage>
</organism>
<keyword evidence="3" id="KW-1185">Reference proteome</keyword>
<feature type="transmembrane region" description="Helical" evidence="1">
    <location>
        <begin position="70"/>
        <end position="90"/>
    </location>
</feature>
<proteinExistence type="predicted"/>
<gene>
    <name evidence="2" type="ORF">BDW59DRAFT_141158</name>
</gene>
<dbReference type="Proteomes" id="UP001610335">
    <property type="component" value="Unassembled WGS sequence"/>
</dbReference>
<evidence type="ECO:0000256" key="1">
    <source>
        <dbReference type="SAM" id="Phobius"/>
    </source>
</evidence>
<evidence type="ECO:0000313" key="3">
    <source>
        <dbReference type="Proteomes" id="UP001610335"/>
    </source>
</evidence>
<comment type="caution">
    <text evidence="2">The sequence shown here is derived from an EMBL/GenBank/DDBJ whole genome shotgun (WGS) entry which is preliminary data.</text>
</comment>
<reference evidence="2 3" key="1">
    <citation type="submission" date="2024-07" db="EMBL/GenBank/DDBJ databases">
        <title>Section-level genome sequencing and comparative genomics of Aspergillus sections Usti and Cavernicolus.</title>
        <authorList>
            <consortium name="Lawrence Berkeley National Laboratory"/>
            <person name="Nybo J.L."/>
            <person name="Vesth T.C."/>
            <person name="Theobald S."/>
            <person name="Frisvad J.C."/>
            <person name="Larsen T.O."/>
            <person name="Kjaerboelling I."/>
            <person name="Rothschild-Mancinelli K."/>
            <person name="Lyhne E.K."/>
            <person name="Kogle M.E."/>
            <person name="Barry K."/>
            <person name="Clum A."/>
            <person name="Na H."/>
            <person name="Ledsgaard L."/>
            <person name="Lin J."/>
            <person name="Lipzen A."/>
            <person name="Kuo A."/>
            <person name="Riley R."/>
            <person name="Mondo S."/>
            <person name="LaButti K."/>
            <person name="Haridas S."/>
            <person name="Pangalinan J."/>
            <person name="Salamov A.A."/>
            <person name="Simmons B.A."/>
            <person name="Magnuson J.K."/>
            <person name="Chen J."/>
            <person name="Drula E."/>
            <person name="Henrissat B."/>
            <person name="Wiebenga A."/>
            <person name="Lubbers R.J."/>
            <person name="Gomes A.C."/>
            <person name="Makela M.R."/>
            <person name="Stajich J."/>
            <person name="Grigoriev I.V."/>
            <person name="Mortensen U.H."/>
            <person name="De vries R.P."/>
            <person name="Baker S.E."/>
            <person name="Andersen M.R."/>
        </authorList>
    </citation>
    <scope>NUCLEOTIDE SEQUENCE [LARGE SCALE GENOMIC DNA]</scope>
    <source>
        <strain evidence="2 3">CBS 600.67</strain>
    </source>
</reference>
<sequence>MSSDLRREGDQKELYSSISLLALKPSMQEIVETEESCSISGGRLRRFVRHVEYDSYPFFSDFTPANDRDLFIPGLLLAPAVFSVVLRALLVATPTSLLFAESS</sequence>
<dbReference type="EMBL" id="JBFXLS010000012">
    <property type="protein sequence ID" value="KAL2830595.1"/>
    <property type="molecule type" value="Genomic_DNA"/>
</dbReference>
<name>A0ABR4IS47_9EURO</name>
<accession>A0ABR4IS47</accession>
<keyword evidence="1" id="KW-0812">Transmembrane</keyword>
<keyword evidence="1" id="KW-1133">Transmembrane helix</keyword>